<dbReference type="PANTHER" id="PTHR23502">
    <property type="entry name" value="MAJOR FACILITATOR SUPERFAMILY"/>
    <property type="match status" value="1"/>
</dbReference>
<dbReference type="Pfam" id="PF07690">
    <property type="entry name" value="MFS_1"/>
    <property type="match status" value="1"/>
</dbReference>
<feature type="transmembrane region" description="Helical" evidence="6">
    <location>
        <begin position="278"/>
        <end position="300"/>
    </location>
</feature>
<dbReference type="VEuPathDB" id="FungiDB:M747DRAFT_323528"/>
<evidence type="ECO:0000256" key="2">
    <source>
        <dbReference type="ARBA" id="ARBA00022692"/>
    </source>
</evidence>
<dbReference type="CDD" id="cd17323">
    <property type="entry name" value="MFS_Tpo1_MDR_like"/>
    <property type="match status" value="1"/>
</dbReference>
<dbReference type="Proteomes" id="UP000068243">
    <property type="component" value="Unassembled WGS sequence"/>
</dbReference>
<reference evidence="9" key="1">
    <citation type="journal article" date="2016" name="Genome Announc.">
        <title>Draft genome sequence of Aspergillus niger strain An76.</title>
        <authorList>
            <person name="Gong W."/>
            <person name="Cheng Z."/>
            <person name="Zhang H."/>
            <person name="Liu L."/>
            <person name="Gao P."/>
            <person name="Wang L."/>
        </authorList>
    </citation>
    <scope>NUCLEOTIDE SEQUENCE [LARGE SCALE GENOMIC DNA]</scope>
    <source>
        <strain evidence="9">An76</strain>
    </source>
</reference>
<dbReference type="PROSITE" id="PS50850">
    <property type="entry name" value="MFS"/>
    <property type="match status" value="1"/>
</dbReference>
<keyword evidence="3" id="KW-0378">Hydrolase</keyword>
<evidence type="ECO:0000256" key="6">
    <source>
        <dbReference type="SAM" id="Phobius"/>
    </source>
</evidence>
<feature type="transmembrane region" description="Helical" evidence="6">
    <location>
        <begin position="362"/>
        <end position="381"/>
    </location>
</feature>
<dbReference type="Gene3D" id="3.40.50.1000">
    <property type="entry name" value="HAD superfamily/HAD-like"/>
    <property type="match status" value="1"/>
</dbReference>
<proteinExistence type="predicted"/>
<feature type="transmembrane region" description="Helical" evidence="6">
    <location>
        <begin position="54"/>
        <end position="75"/>
    </location>
</feature>
<dbReference type="GO" id="GO:0016791">
    <property type="term" value="F:phosphatase activity"/>
    <property type="evidence" value="ECO:0007669"/>
    <property type="project" value="InterPro"/>
</dbReference>
<evidence type="ECO:0000313" key="8">
    <source>
        <dbReference type="EMBL" id="GAQ47308.1"/>
    </source>
</evidence>
<evidence type="ECO:0000259" key="7">
    <source>
        <dbReference type="PROSITE" id="PS50850"/>
    </source>
</evidence>
<evidence type="ECO:0000256" key="5">
    <source>
        <dbReference type="ARBA" id="ARBA00023136"/>
    </source>
</evidence>
<feature type="transmembrane region" description="Helical" evidence="6">
    <location>
        <begin position="387"/>
        <end position="407"/>
    </location>
</feature>
<sequence length="740" mass="82610">MALDHQERTKSEAVLAHPLLYEATTPDVLVDFNGQDDPYRSINWPFRKKAITTILYGMTTCWITFASAIYSAGMLPIAHEFGVSKEVSTLGISLLVFGLGLGPLLWAPLSEVYGRKTVTILPYFIAGIFSFGTATAKDIQTLMITRFFSGFFGSSSVAITGGAMADIWRPEHRGVAIVVYSVTLVGGPCLGPIIGGAFVSNSSLGWRWTEYLTGILMVVQSVLDFLILDESYAPALLVRKARRLRLEGKNWALHAKHEEWDVSISEMSQKYLIRPFQILNTPIGLFMSIYGSFVYAILYVNLESFPIEFQDKRGWNHVTGGLPFVALLVGIFAAALANVYNNRYYFRKLRENNGKPVPEARLPPMMVGGVAFTGGLFLFAWTSSPHISYWPSLIGIALTGFGFTTIFQSSINYLVDTFLRVSASAVAATTLLRSILAGVFPLFVQPMFQGIGVNFDGTIFMQDTGHVLFDNLGCGAKRRQMLDEQIKSGERSFREVSEEMWGSLRIPFEDGFDVMQEELDIDPGFQEFHKFCIEKGIDFNVISAGLKPVLQKVLDTFLGEQEASRIQIVANDAEIKSDGSEWKPIWRHETELGHDKALSIKEGRAQAAEDALEGEIPLIIFIGDGVSDLPAAREADVLFARKGLRLEEYCIENKISYIGFDSFSDVKREVEAIMKEDQEKTKGVGKPARFNPRANMWRRISSRQAVPKFVAATPSNEEKMFLWPESFSEYRPKNADDIRV</sequence>
<dbReference type="FunFam" id="1.20.1250.20:FF:000011">
    <property type="entry name" value="MFS multidrug transporter, putative"/>
    <property type="match status" value="1"/>
</dbReference>
<feature type="transmembrane region" description="Helical" evidence="6">
    <location>
        <begin position="87"/>
        <end position="106"/>
    </location>
</feature>
<dbReference type="NCBIfam" id="TIGR01489">
    <property type="entry name" value="DKMTPPase-SF"/>
    <property type="match status" value="1"/>
</dbReference>
<dbReference type="PANTHER" id="PTHR23502:SF59">
    <property type="entry name" value="MULTIDRUG TRANSPORTER, PUTATIVE (AFU_ORTHOLOGUE AFUA_1G10370)-RELATED"/>
    <property type="match status" value="1"/>
</dbReference>
<dbReference type="Gene3D" id="1.20.1250.20">
    <property type="entry name" value="MFS general substrate transporter like domains"/>
    <property type="match status" value="1"/>
</dbReference>
<dbReference type="VEuPathDB" id="FungiDB:ATCC64974_23230"/>
<keyword evidence="5 6" id="KW-0472">Membrane</keyword>
<comment type="caution">
    <text evidence="8">The sequence shown here is derived from an EMBL/GenBank/DDBJ whole genome shotgun (WGS) entry which is preliminary data.</text>
</comment>
<dbReference type="OMA" id="PYRSINW"/>
<keyword evidence="4 6" id="KW-1133">Transmembrane helix</keyword>
<accession>A0A100ITX4</accession>
<dbReference type="SUPFAM" id="SSF103473">
    <property type="entry name" value="MFS general substrate transporter"/>
    <property type="match status" value="1"/>
</dbReference>
<dbReference type="InterPro" id="IPR020846">
    <property type="entry name" value="MFS_dom"/>
</dbReference>
<feature type="transmembrane region" description="Helical" evidence="6">
    <location>
        <begin position="118"/>
        <end position="136"/>
    </location>
</feature>
<name>A0A100ITX4_ASPNG</name>
<dbReference type="SUPFAM" id="SSF56784">
    <property type="entry name" value="HAD-like"/>
    <property type="match status" value="1"/>
</dbReference>
<dbReference type="InterPro" id="IPR036259">
    <property type="entry name" value="MFS_trans_sf"/>
</dbReference>
<feature type="transmembrane region" description="Helical" evidence="6">
    <location>
        <begin position="419"/>
        <end position="444"/>
    </location>
</feature>
<dbReference type="NCBIfam" id="TIGR01488">
    <property type="entry name" value="HAD-SF-IB"/>
    <property type="match status" value="1"/>
</dbReference>
<dbReference type="Pfam" id="PF12710">
    <property type="entry name" value="HAD"/>
    <property type="match status" value="1"/>
</dbReference>
<dbReference type="PaxDb" id="5061-CADANGAP00000025"/>
<dbReference type="InterPro" id="IPR036412">
    <property type="entry name" value="HAD-like_sf"/>
</dbReference>
<organism evidence="8 9">
    <name type="scientific">Aspergillus niger</name>
    <dbReference type="NCBI Taxonomy" id="5061"/>
    <lineage>
        <taxon>Eukaryota</taxon>
        <taxon>Fungi</taxon>
        <taxon>Dikarya</taxon>
        <taxon>Ascomycota</taxon>
        <taxon>Pezizomycotina</taxon>
        <taxon>Eurotiomycetes</taxon>
        <taxon>Eurotiomycetidae</taxon>
        <taxon>Eurotiales</taxon>
        <taxon>Aspergillaceae</taxon>
        <taxon>Aspergillus</taxon>
        <taxon>Aspergillus subgen. Circumdati</taxon>
    </lineage>
</organism>
<keyword evidence="2 6" id="KW-0812">Transmembrane</keyword>
<dbReference type="GO" id="GO:0022857">
    <property type="term" value="F:transmembrane transporter activity"/>
    <property type="evidence" value="ECO:0007669"/>
    <property type="project" value="InterPro"/>
</dbReference>
<gene>
    <name evidence="8" type="ORF">ABL_09969</name>
</gene>
<dbReference type="GO" id="GO:0005886">
    <property type="term" value="C:plasma membrane"/>
    <property type="evidence" value="ECO:0007669"/>
    <property type="project" value="TreeGrafter"/>
</dbReference>
<dbReference type="InterPro" id="IPR011701">
    <property type="entry name" value="MFS"/>
</dbReference>
<dbReference type="EMBL" id="BCMY01000027">
    <property type="protein sequence ID" value="GAQ47308.1"/>
    <property type="molecule type" value="Genomic_DNA"/>
</dbReference>
<evidence type="ECO:0000256" key="3">
    <source>
        <dbReference type="ARBA" id="ARBA00022801"/>
    </source>
</evidence>
<evidence type="ECO:0000256" key="4">
    <source>
        <dbReference type="ARBA" id="ARBA00022989"/>
    </source>
</evidence>
<feature type="transmembrane region" description="Helical" evidence="6">
    <location>
        <begin position="320"/>
        <end position="341"/>
    </location>
</feature>
<protein>
    <submittedName>
        <fullName evidence="8">MSF drug transporter</fullName>
    </submittedName>
</protein>
<evidence type="ECO:0000313" key="9">
    <source>
        <dbReference type="Proteomes" id="UP000068243"/>
    </source>
</evidence>
<feature type="transmembrane region" description="Helical" evidence="6">
    <location>
        <begin position="177"/>
        <end position="199"/>
    </location>
</feature>
<feature type="transmembrane region" description="Helical" evidence="6">
    <location>
        <begin position="142"/>
        <end position="165"/>
    </location>
</feature>
<dbReference type="InterPro" id="IPR006384">
    <property type="entry name" value="HAD_hydro_PyrdxlP_Pase-like"/>
</dbReference>
<dbReference type="AlphaFoldDB" id="A0A100ITX4"/>
<dbReference type="VEuPathDB" id="FungiDB:An01g00270"/>
<dbReference type="VEuPathDB" id="FungiDB:ASPNIDRAFT2_1083715"/>
<feature type="transmembrane region" description="Helical" evidence="6">
    <location>
        <begin position="211"/>
        <end position="238"/>
    </location>
</feature>
<evidence type="ECO:0000256" key="1">
    <source>
        <dbReference type="ARBA" id="ARBA00004141"/>
    </source>
</evidence>
<feature type="domain" description="Major facilitator superfamily (MFS) profile" evidence="7">
    <location>
        <begin position="45"/>
        <end position="482"/>
    </location>
</feature>
<dbReference type="InterPro" id="IPR023214">
    <property type="entry name" value="HAD_sf"/>
</dbReference>
<dbReference type="OrthoDB" id="9986881at2759"/>
<comment type="subcellular location">
    <subcellularLocation>
        <location evidence="1">Membrane</location>
        <topology evidence="1">Multi-pass membrane protein</topology>
    </subcellularLocation>
</comment>